<dbReference type="InterPro" id="IPR050411">
    <property type="entry name" value="AlphaKG_dependent_hydroxylases"/>
</dbReference>
<dbReference type="SUPFAM" id="SSF52317">
    <property type="entry name" value="Class I glutamine amidotransferase-like"/>
    <property type="match status" value="1"/>
</dbReference>
<dbReference type="InterPro" id="IPR029062">
    <property type="entry name" value="Class_I_gatase-like"/>
</dbReference>
<dbReference type="GO" id="GO:0017000">
    <property type="term" value="P:antibiotic biosynthetic process"/>
    <property type="evidence" value="ECO:0007669"/>
    <property type="project" value="UniProtKB-KW"/>
</dbReference>
<dbReference type="Gene3D" id="3.40.50.880">
    <property type="match status" value="1"/>
</dbReference>
<comment type="cofactor">
    <cofactor evidence="1">
        <name>Fe(2+)</name>
        <dbReference type="ChEBI" id="CHEBI:29033"/>
    </cofactor>
</comment>
<name>A0A5J5KAD2_9ACTN</name>
<dbReference type="EMBL" id="VYTZ01000001">
    <property type="protein sequence ID" value="KAA9381981.1"/>
    <property type="molecule type" value="Genomic_DNA"/>
</dbReference>
<evidence type="ECO:0000256" key="2">
    <source>
        <dbReference type="ARBA" id="ARBA00023002"/>
    </source>
</evidence>
<dbReference type="InterPro" id="IPR003819">
    <property type="entry name" value="TauD/TfdA-like"/>
</dbReference>
<feature type="domain" description="TauD/TfdA-like" evidence="5">
    <location>
        <begin position="329"/>
        <end position="575"/>
    </location>
</feature>
<dbReference type="Proteomes" id="UP000327011">
    <property type="component" value="Unassembled WGS sequence"/>
</dbReference>
<keyword evidence="4" id="KW-0045">Antibiotic biosynthesis</keyword>
<dbReference type="Gene3D" id="3.60.130.10">
    <property type="entry name" value="Clavaminate synthase-like"/>
    <property type="match status" value="1"/>
</dbReference>
<dbReference type="PANTHER" id="PTHR10696:SF56">
    <property type="entry name" value="TAUD_TFDA-LIKE DOMAIN-CONTAINING PROTEIN"/>
    <property type="match status" value="1"/>
</dbReference>
<evidence type="ECO:0000313" key="7">
    <source>
        <dbReference type="Proteomes" id="UP000327011"/>
    </source>
</evidence>
<protein>
    <recommendedName>
        <fullName evidence="5">TauD/TfdA-like domain-containing protein</fullName>
    </recommendedName>
</protein>
<evidence type="ECO:0000313" key="6">
    <source>
        <dbReference type="EMBL" id="KAA9381981.1"/>
    </source>
</evidence>
<evidence type="ECO:0000256" key="3">
    <source>
        <dbReference type="ARBA" id="ARBA00023004"/>
    </source>
</evidence>
<dbReference type="GO" id="GO:0016491">
    <property type="term" value="F:oxidoreductase activity"/>
    <property type="evidence" value="ECO:0007669"/>
    <property type="project" value="UniProtKB-KW"/>
</dbReference>
<reference evidence="6 7" key="1">
    <citation type="submission" date="2019-09" db="EMBL/GenBank/DDBJ databases">
        <title>Screening of Novel Bioactive Compounds from Soil-Associated.</title>
        <authorList>
            <person name="Gong X."/>
        </authorList>
    </citation>
    <scope>NUCLEOTIDE SEQUENCE [LARGE SCALE GENOMIC DNA]</scope>
    <source>
        <strain evidence="6 7">Gxj-6</strain>
    </source>
</reference>
<dbReference type="PANTHER" id="PTHR10696">
    <property type="entry name" value="GAMMA-BUTYROBETAINE HYDROXYLASE-RELATED"/>
    <property type="match status" value="1"/>
</dbReference>
<dbReference type="Pfam" id="PF02668">
    <property type="entry name" value="TauD"/>
    <property type="match status" value="1"/>
</dbReference>
<keyword evidence="7" id="KW-1185">Reference proteome</keyword>
<keyword evidence="3" id="KW-0408">Iron</keyword>
<proteinExistence type="predicted"/>
<gene>
    <name evidence="6" type="ORF">F5972_04040</name>
</gene>
<accession>A0A5J5KAD2</accession>
<organism evidence="6 7">
    <name type="scientific">Microbispora cellulosiformans</name>
    <dbReference type="NCBI Taxonomy" id="2614688"/>
    <lineage>
        <taxon>Bacteria</taxon>
        <taxon>Bacillati</taxon>
        <taxon>Actinomycetota</taxon>
        <taxon>Actinomycetes</taxon>
        <taxon>Streptosporangiales</taxon>
        <taxon>Streptosporangiaceae</taxon>
        <taxon>Microbispora</taxon>
    </lineage>
</organism>
<dbReference type="AlphaFoldDB" id="A0A5J5KAD2"/>
<dbReference type="InterPro" id="IPR042098">
    <property type="entry name" value="TauD-like_sf"/>
</dbReference>
<evidence type="ECO:0000256" key="1">
    <source>
        <dbReference type="ARBA" id="ARBA00001954"/>
    </source>
</evidence>
<keyword evidence="2" id="KW-0560">Oxidoreductase</keyword>
<sequence>MDAKVSPREVSPGGSDMVIGIDLVHAAVWRFDIQRKSGAGRAADFSEVSVVADLGELAVDLLGGTVAALENGFEGDALKGLGLVLIPAPGVDGAVFTPGECEALDRYVQEGGAVLILGDGEWPRPPRGPAPFGFVSGHLAIGDPADPAQPHVRPYQFAAGVTGTHPALEGVSRAYLYRPKPVGARLPLTGLVEKDGQIFLGTARHGAGRVAAVGNAEMFARPFLGREDNARLLLNLLSWLLDGRHQGSAADRAAEVTGAYRFSGRDFSSTENLKNEPGPHVVDAGVYAHLFTGLADGFLPDSETDEEAFLREAELRFHEMPRVVRQAVSRFRQHGTDSGVLLVKGLPVDPGLPPTPADPKARVRFANPLSELWLAAFAQALGEPIGYRQEKNGLLFQNVVPTPHNAAKLSSESSAILLDYHTETAFHPFMPDYVLLHCLRPDHDGAARTISASLRMALPRLSLRERAILSEPLYRTGIDYSFGSSHGTKGNGPLLRVLYGDPFDPYLTVDPDLMMGIVPEADAALKRLHAVLHEVRRWVCLDTGDLLIVDNRRAVHGRSEFTPRYDGRDRWLQRVCVVRDLVPSAGHRRMRGRIIDTAFAV</sequence>
<comment type="caution">
    <text evidence="6">The sequence shown here is derived from an EMBL/GenBank/DDBJ whole genome shotgun (WGS) entry which is preliminary data.</text>
</comment>
<evidence type="ECO:0000259" key="5">
    <source>
        <dbReference type="Pfam" id="PF02668"/>
    </source>
</evidence>
<evidence type="ECO:0000256" key="4">
    <source>
        <dbReference type="ARBA" id="ARBA00023194"/>
    </source>
</evidence>
<dbReference type="SUPFAM" id="SSF51197">
    <property type="entry name" value="Clavaminate synthase-like"/>
    <property type="match status" value="1"/>
</dbReference>